<dbReference type="Pfam" id="PF19295">
    <property type="entry name" value="SufBD_N"/>
    <property type="match status" value="1"/>
</dbReference>
<proteinExistence type="inferred from homology"/>
<evidence type="ECO:0000313" key="4">
    <source>
        <dbReference type="EMBL" id="HIT37305.1"/>
    </source>
</evidence>
<dbReference type="AlphaFoldDB" id="A0A9D1GA83"/>
<dbReference type="InterPro" id="IPR037284">
    <property type="entry name" value="SUF_FeS_clus_asmbl_SufBD_sf"/>
</dbReference>
<protein>
    <submittedName>
        <fullName evidence="4">Fe-S cluster assembly protein SufB</fullName>
    </submittedName>
</protein>
<dbReference type="InterPro" id="IPR000825">
    <property type="entry name" value="SUF_FeS_clus_asmbl_SufBD_core"/>
</dbReference>
<reference evidence="4" key="1">
    <citation type="submission" date="2020-10" db="EMBL/GenBank/DDBJ databases">
        <authorList>
            <person name="Gilroy R."/>
        </authorList>
    </citation>
    <scope>NUCLEOTIDE SEQUENCE</scope>
    <source>
        <strain evidence="4">CHK195-26880</strain>
    </source>
</reference>
<evidence type="ECO:0000259" key="3">
    <source>
        <dbReference type="Pfam" id="PF19295"/>
    </source>
</evidence>
<feature type="domain" description="SUF system FeS cluster assembly SufBD N-terminal" evidence="3">
    <location>
        <begin position="105"/>
        <end position="175"/>
    </location>
</feature>
<dbReference type="InterPro" id="IPR055346">
    <property type="entry name" value="Fe-S_cluster_assembly_SufBD"/>
</dbReference>
<feature type="domain" description="SUF system FeS cluster assembly SufBD core" evidence="2">
    <location>
        <begin position="178"/>
        <end position="412"/>
    </location>
</feature>
<evidence type="ECO:0000313" key="5">
    <source>
        <dbReference type="Proteomes" id="UP000886833"/>
    </source>
</evidence>
<dbReference type="InterPro" id="IPR010231">
    <property type="entry name" value="SUF_FeS_clus_asmbl_SufB"/>
</dbReference>
<organism evidence="4 5">
    <name type="scientific">Candidatus Onthousia faecipullorum</name>
    <dbReference type="NCBI Taxonomy" id="2840887"/>
    <lineage>
        <taxon>Bacteria</taxon>
        <taxon>Bacillati</taxon>
        <taxon>Bacillota</taxon>
        <taxon>Bacilli</taxon>
        <taxon>Candidatus Onthousia</taxon>
    </lineage>
</organism>
<gene>
    <name evidence="4" type="primary">sufB</name>
    <name evidence="4" type="ORF">IAB59_02345</name>
</gene>
<dbReference type="PANTHER" id="PTHR30508:SF1">
    <property type="entry name" value="UPF0051 PROTEIN ABCI8, CHLOROPLASTIC-RELATED"/>
    <property type="match status" value="1"/>
</dbReference>
<dbReference type="Pfam" id="PF01458">
    <property type="entry name" value="SUFBD_core"/>
    <property type="match status" value="1"/>
</dbReference>
<dbReference type="GO" id="GO:0016226">
    <property type="term" value="P:iron-sulfur cluster assembly"/>
    <property type="evidence" value="ECO:0007669"/>
    <property type="project" value="InterPro"/>
</dbReference>
<dbReference type="PANTHER" id="PTHR30508">
    <property type="entry name" value="FES CLUSTER ASSEMBLY PROTEIN SUF"/>
    <property type="match status" value="1"/>
</dbReference>
<accession>A0A9D1GA83</accession>
<dbReference type="InterPro" id="IPR045595">
    <property type="entry name" value="SufBD_N"/>
</dbReference>
<comment type="similarity">
    <text evidence="1">Belongs to the iron-sulfur cluster assembly SufBD family.</text>
</comment>
<reference evidence="4" key="2">
    <citation type="journal article" date="2021" name="PeerJ">
        <title>Extensive microbial diversity within the chicken gut microbiome revealed by metagenomics and culture.</title>
        <authorList>
            <person name="Gilroy R."/>
            <person name="Ravi A."/>
            <person name="Getino M."/>
            <person name="Pursley I."/>
            <person name="Horton D.L."/>
            <person name="Alikhan N.F."/>
            <person name="Baker D."/>
            <person name="Gharbi K."/>
            <person name="Hall N."/>
            <person name="Watson M."/>
            <person name="Adriaenssens E.M."/>
            <person name="Foster-Nyarko E."/>
            <person name="Jarju S."/>
            <person name="Secka A."/>
            <person name="Antonio M."/>
            <person name="Oren A."/>
            <person name="Chaudhuri R.R."/>
            <person name="La Ragione R."/>
            <person name="Hildebrand F."/>
            <person name="Pallen M.J."/>
        </authorList>
    </citation>
    <scope>NUCLEOTIDE SEQUENCE</scope>
    <source>
        <strain evidence="4">CHK195-26880</strain>
    </source>
</reference>
<name>A0A9D1GA83_9FIRM</name>
<sequence>MEIKGLTKENILKISVHKKERDWVKDYRIKSYEYFEKMNKNLPFGPKFELNFDDIIYYKSATDELTDDWSKVMKPIKSELDELGVLESEQYMDGMGVQYESEVIYHNMLKELVDKKVIFTSIDNAIKEYPDLVKKYFGKIVKNTDNLYAALNGSVFSGGSFIYIPPHTKLNRPLQSYFRINSKGMGQFERTLIIVDDDSELHYIEGCTAPTYATSSLHAAVVEIYVGKNSKCRYTTIQNWAPNVYNLVTKRALVEENGTMEWIDGNIGSKLTMKYPCCILKGDNSTGTCISIAVASHNQIQDTGARMIHLGKNTNSKIISKSISRTGGNATYRGDVKIKEEATNSYSMIKCDTLILDKDSISDTIPTNIVSNNTSTIEHEATVSKINDANIFYLESKGIPKETCEELIVLGFLEEFRKELPMEYAVELNQILKKNL</sequence>
<dbReference type="NCBIfam" id="TIGR01980">
    <property type="entry name" value="sufB"/>
    <property type="match status" value="1"/>
</dbReference>
<comment type="caution">
    <text evidence="4">The sequence shown here is derived from an EMBL/GenBank/DDBJ whole genome shotgun (WGS) entry which is preliminary data.</text>
</comment>
<evidence type="ECO:0000259" key="2">
    <source>
        <dbReference type="Pfam" id="PF01458"/>
    </source>
</evidence>
<evidence type="ECO:0000256" key="1">
    <source>
        <dbReference type="ARBA" id="ARBA00043967"/>
    </source>
</evidence>
<dbReference type="SUPFAM" id="SSF101960">
    <property type="entry name" value="Stabilizer of iron transporter SufD"/>
    <property type="match status" value="1"/>
</dbReference>
<dbReference type="EMBL" id="DVKQ01000029">
    <property type="protein sequence ID" value="HIT37305.1"/>
    <property type="molecule type" value="Genomic_DNA"/>
</dbReference>
<dbReference type="Proteomes" id="UP000886833">
    <property type="component" value="Unassembled WGS sequence"/>
</dbReference>